<protein>
    <submittedName>
        <fullName evidence="2">Uncharacterized protein</fullName>
    </submittedName>
</protein>
<sequence length="63" mass="7705">MVKRFDNFLQFSKKEFFFFLFASFNTTLALMIRWSILFVRSVFQTESIRFCRLPSSPLLFLYM</sequence>
<accession>A0A922IEL3</accession>
<dbReference type="Proteomes" id="UP000790347">
    <property type="component" value="Unassembled WGS sequence"/>
</dbReference>
<keyword evidence="1" id="KW-1133">Transmembrane helix</keyword>
<evidence type="ECO:0000313" key="2">
    <source>
        <dbReference type="EMBL" id="KAH9530029.1"/>
    </source>
</evidence>
<comment type="caution">
    <text evidence="2">The sequence shown here is derived from an EMBL/GenBank/DDBJ whole genome shotgun (WGS) entry which is preliminary data.</text>
</comment>
<feature type="transmembrane region" description="Helical" evidence="1">
    <location>
        <begin position="16"/>
        <end position="39"/>
    </location>
</feature>
<keyword evidence="1" id="KW-0472">Membrane</keyword>
<dbReference type="AlphaFoldDB" id="A0A922IEL3"/>
<proteinExistence type="predicted"/>
<keyword evidence="1" id="KW-0812">Transmembrane</keyword>
<evidence type="ECO:0000256" key="1">
    <source>
        <dbReference type="SAM" id="Phobius"/>
    </source>
</evidence>
<organism evidence="2 3">
    <name type="scientific">Dermatophagoides farinae</name>
    <name type="common">American house dust mite</name>
    <dbReference type="NCBI Taxonomy" id="6954"/>
    <lineage>
        <taxon>Eukaryota</taxon>
        <taxon>Metazoa</taxon>
        <taxon>Ecdysozoa</taxon>
        <taxon>Arthropoda</taxon>
        <taxon>Chelicerata</taxon>
        <taxon>Arachnida</taxon>
        <taxon>Acari</taxon>
        <taxon>Acariformes</taxon>
        <taxon>Sarcoptiformes</taxon>
        <taxon>Astigmata</taxon>
        <taxon>Psoroptidia</taxon>
        <taxon>Analgoidea</taxon>
        <taxon>Pyroglyphidae</taxon>
        <taxon>Dermatophagoidinae</taxon>
        <taxon>Dermatophagoides</taxon>
    </lineage>
</organism>
<name>A0A922IEL3_DERFA</name>
<evidence type="ECO:0000313" key="3">
    <source>
        <dbReference type="Proteomes" id="UP000790347"/>
    </source>
</evidence>
<dbReference type="EMBL" id="ASGP02000001">
    <property type="protein sequence ID" value="KAH9530029.1"/>
    <property type="molecule type" value="Genomic_DNA"/>
</dbReference>
<gene>
    <name evidence="2" type="ORF">DERF_003871</name>
</gene>
<reference evidence="2" key="1">
    <citation type="submission" date="2013-05" db="EMBL/GenBank/DDBJ databases">
        <authorList>
            <person name="Yim A.K.Y."/>
            <person name="Chan T.F."/>
            <person name="Ji K.M."/>
            <person name="Liu X.Y."/>
            <person name="Zhou J.W."/>
            <person name="Li R.Q."/>
            <person name="Yang K.Y."/>
            <person name="Li J."/>
            <person name="Li M."/>
            <person name="Law P.T.W."/>
            <person name="Wu Y.L."/>
            <person name="Cai Z.L."/>
            <person name="Qin H."/>
            <person name="Bao Y."/>
            <person name="Leung R.K.K."/>
            <person name="Ng P.K.S."/>
            <person name="Zou J."/>
            <person name="Zhong X.J."/>
            <person name="Ran P.X."/>
            <person name="Zhong N.S."/>
            <person name="Liu Z.G."/>
            <person name="Tsui S.K.W."/>
        </authorList>
    </citation>
    <scope>NUCLEOTIDE SEQUENCE</scope>
    <source>
        <strain evidence="2">Derf</strain>
        <tissue evidence="2">Whole organism</tissue>
    </source>
</reference>
<keyword evidence="3" id="KW-1185">Reference proteome</keyword>
<reference evidence="2" key="2">
    <citation type="journal article" date="2022" name="Res Sq">
        <title>Comparative Genomics Reveals Insights into the Divergent Evolution of Astigmatic Mites and Household Pest Adaptations.</title>
        <authorList>
            <person name="Xiong Q."/>
            <person name="Wan A.T.-Y."/>
            <person name="Liu X.-Y."/>
            <person name="Fung C.S.-H."/>
            <person name="Xiao X."/>
            <person name="Malainual N."/>
            <person name="Hou J."/>
            <person name="Wang L."/>
            <person name="Wang M."/>
            <person name="Yang K."/>
            <person name="Cui Y."/>
            <person name="Leung E."/>
            <person name="Nong W."/>
            <person name="Shin S.-K."/>
            <person name="Au S."/>
            <person name="Jeong K.Y."/>
            <person name="Chew F.T."/>
            <person name="Hui J."/>
            <person name="Leung T.F."/>
            <person name="Tungtrongchitr A."/>
            <person name="Zhong N."/>
            <person name="Liu Z."/>
            <person name="Tsui S."/>
        </authorList>
    </citation>
    <scope>NUCLEOTIDE SEQUENCE</scope>
    <source>
        <strain evidence="2">Derf</strain>
        <tissue evidence="2">Whole organism</tissue>
    </source>
</reference>